<keyword evidence="1 2" id="KW-0129">CBS domain</keyword>
<evidence type="ECO:0000259" key="3">
    <source>
        <dbReference type="PROSITE" id="PS51371"/>
    </source>
</evidence>
<accession>A0ABR7L0B9</accession>
<evidence type="ECO:0000313" key="4">
    <source>
        <dbReference type="EMBL" id="MBC6445821.1"/>
    </source>
</evidence>
<dbReference type="PANTHER" id="PTHR43080">
    <property type="entry name" value="CBS DOMAIN-CONTAINING PROTEIN CBSX3, MITOCHONDRIAL"/>
    <property type="match status" value="1"/>
</dbReference>
<dbReference type="InterPro" id="IPR000644">
    <property type="entry name" value="CBS_dom"/>
</dbReference>
<comment type="caution">
    <text evidence="4">The sequence shown here is derived from an EMBL/GenBank/DDBJ whole genome shotgun (WGS) entry which is preliminary data.</text>
</comment>
<dbReference type="InterPro" id="IPR046342">
    <property type="entry name" value="CBS_dom_sf"/>
</dbReference>
<protein>
    <submittedName>
        <fullName evidence="4">CBS domain-containing protein</fullName>
    </submittedName>
</protein>
<evidence type="ECO:0000256" key="2">
    <source>
        <dbReference type="PROSITE-ProRule" id="PRU00703"/>
    </source>
</evidence>
<dbReference type="Pfam" id="PF00571">
    <property type="entry name" value="CBS"/>
    <property type="match status" value="2"/>
</dbReference>
<dbReference type="InterPro" id="IPR051257">
    <property type="entry name" value="Diverse_CBS-Domain"/>
</dbReference>
<feature type="domain" description="CBS" evidence="3">
    <location>
        <begin position="84"/>
        <end position="140"/>
    </location>
</feature>
<evidence type="ECO:0000256" key="1">
    <source>
        <dbReference type="ARBA" id="ARBA00023122"/>
    </source>
</evidence>
<dbReference type="RefSeq" id="WP_187217876.1">
    <property type="nucleotide sequence ID" value="NZ_JABVED010000001.1"/>
</dbReference>
<dbReference type="PANTHER" id="PTHR43080:SF2">
    <property type="entry name" value="CBS DOMAIN-CONTAINING PROTEIN"/>
    <property type="match status" value="1"/>
</dbReference>
<feature type="domain" description="CBS" evidence="3">
    <location>
        <begin position="20"/>
        <end position="75"/>
    </location>
</feature>
<name>A0ABR7L0B9_9PSEU</name>
<dbReference type="Gene3D" id="3.10.580.10">
    <property type="entry name" value="CBS-domain"/>
    <property type="match status" value="2"/>
</dbReference>
<dbReference type="EMBL" id="JABVED010000001">
    <property type="protein sequence ID" value="MBC6445821.1"/>
    <property type="molecule type" value="Genomic_DNA"/>
</dbReference>
<dbReference type="PROSITE" id="PS51371">
    <property type="entry name" value="CBS"/>
    <property type="match status" value="2"/>
</dbReference>
<proteinExistence type="predicted"/>
<gene>
    <name evidence="4" type="ORF">GPZ80_01380</name>
</gene>
<dbReference type="Proteomes" id="UP000734823">
    <property type="component" value="Unassembled WGS sequence"/>
</dbReference>
<organism evidence="4 5">
    <name type="scientific">Actinokineospora xionganensis</name>
    <dbReference type="NCBI Taxonomy" id="2684470"/>
    <lineage>
        <taxon>Bacteria</taxon>
        <taxon>Bacillati</taxon>
        <taxon>Actinomycetota</taxon>
        <taxon>Actinomycetes</taxon>
        <taxon>Pseudonocardiales</taxon>
        <taxon>Pseudonocardiaceae</taxon>
        <taxon>Actinokineospora</taxon>
    </lineage>
</organism>
<dbReference type="SUPFAM" id="SSF54631">
    <property type="entry name" value="CBS-domain pair"/>
    <property type="match status" value="1"/>
</dbReference>
<dbReference type="SMART" id="SM00116">
    <property type="entry name" value="CBS"/>
    <property type="match status" value="2"/>
</dbReference>
<reference evidence="4 5" key="1">
    <citation type="submission" date="2020-06" db="EMBL/GenBank/DDBJ databases">
        <title>Actinokineospora xiongansis sp. nov., isolated from soil of Baiyangdian.</title>
        <authorList>
            <person name="Zhang X."/>
        </authorList>
    </citation>
    <scope>NUCLEOTIDE SEQUENCE [LARGE SCALE GENOMIC DNA]</scope>
    <source>
        <strain evidence="4 5">HBU206404</strain>
    </source>
</reference>
<keyword evidence="5" id="KW-1185">Reference proteome</keyword>
<evidence type="ECO:0000313" key="5">
    <source>
        <dbReference type="Proteomes" id="UP000734823"/>
    </source>
</evidence>
<sequence>MGTIDVINAPFAEVPLRSVMSADVVGIVPQAPLEVALRLMVRAKVRHLPVVADGECLGVVDESDVLWHLWSTGDGQHHVVAEIVVPGRHPSVDITASLGHAAALMAERRVDAAMVTDGGRLAGILTATDILRAAAQDGPA</sequence>